<evidence type="ECO:0008006" key="4">
    <source>
        <dbReference type="Google" id="ProtNLM"/>
    </source>
</evidence>
<proteinExistence type="predicted"/>
<name>A0A2Z6E5G0_9GAMM</name>
<feature type="chain" id="PRO_5016280710" description="Lipoprotein" evidence="1">
    <location>
        <begin position="20"/>
        <end position="126"/>
    </location>
</feature>
<protein>
    <recommendedName>
        <fullName evidence="4">Lipoprotein</fullName>
    </recommendedName>
</protein>
<dbReference type="AlphaFoldDB" id="A0A2Z6E5G0"/>
<accession>A0A2Z6E5G0</accession>
<keyword evidence="3" id="KW-1185">Reference proteome</keyword>
<dbReference type="Proteomes" id="UP000270530">
    <property type="component" value="Chromosome"/>
</dbReference>
<gene>
    <name evidence="2" type="ORF">ALSL_1687</name>
</gene>
<evidence type="ECO:0000313" key="2">
    <source>
        <dbReference type="EMBL" id="BBD80340.1"/>
    </source>
</evidence>
<dbReference type="KEGG" id="rbd:ALSL_1687"/>
<dbReference type="EMBL" id="AP018560">
    <property type="protein sequence ID" value="BBD80340.1"/>
    <property type="molecule type" value="Genomic_DNA"/>
</dbReference>
<dbReference type="OrthoDB" id="6658408at2"/>
<dbReference type="RefSeq" id="WP_126538238.1">
    <property type="nucleotide sequence ID" value="NZ_AP018560.1"/>
</dbReference>
<sequence length="126" mass="13608">MRSLSCTILLSLALVPACGARPGGDTLDDATLKALAAQPWDKARLMNTRERIGIHHGVPVIAEYPCSDVCPQYTVRIIHYELPPGADCARVGGVEQSVGVPVAIAVMPRSFCFPKVLVEAKLHYVR</sequence>
<feature type="signal peptide" evidence="1">
    <location>
        <begin position="1"/>
        <end position="19"/>
    </location>
</feature>
<reference evidence="3" key="2">
    <citation type="submission" date="2018-06" db="EMBL/GenBank/DDBJ databases">
        <title>Genome sequence of Rhodanobacteraceae bacterium strain Dysh456.</title>
        <authorList>
            <person name="Fukui M."/>
        </authorList>
    </citation>
    <scope>NUCLEOTIDE SEQUENCE [LARGE SCALE GENOMIC DNA]</scope>
    <source>
        <strain evidence="3">Dysh456</strain>
    </source>
</reference>
<evidence type="ECO:0000256" key="1">
    <source>
        <dbReference type="SAM" id="SignalP"/>
    </source>
</evidence>
<organism evidence="2 3">
    <name type="scientific">Aerosticca soli</name>
    <dbReference type="NCBI Taxonomy" id="2010829"/>
    <lineage>
        <taxon>Bacteria</taxon>
        <taxon>Pseudomonadati</taxon>
        <taxon>Pseudomonadota</taxon>
        <taxon>Gammaproteobacteria</taxon>
        <taxon>Lysobacterales</taxon>
        <taxon>Rhodanobacteraceae</taxon>
        <taxon>Aerosticca</taxon>
    </lineage>
</organism>
<evidence type="ECO:0000313" key="3">
    <source>
        <dbReference type="Proteomes" id="UP000270530"/>
    </source>
</evidence>
<reference evidence="3" key="1">
    <citation type="submission" date="2018-04" db="EMBL/GenBank/DDBJ databases">
        <authorList>
            <person name="Watanabe M."/>
            <person name="Kojima H."/>
        </authorList>
    </citation>
    <scope>NUCLEOTIDE SEQUENCE [LARGE SCALE GENOMIC DNA]</scope>
    <source>
        <strain evidence="3">Dysh456</strain>
    </source>
</reference>
<keyword evidence="1" id="KW-0732">Signal</keyword>